<name>A0A438GHC8_VITVI</name>
<sequence length="301" mass="32803">MAKSGFAELIDFNPVRATDVQLPAGGSFVIAHSLAESQKAVTAATNYNNRVVECRLAAIVLGIKLGMKPQQAIAEVKTLSDVEGLCVSFASDHGSSDPVVAVKEFLKEEPYTAEEIEKIIEESLPSVFGNSPTSLDVLKAAKHFKLFQVIVMLMSLFSTNFVLTLIFQRASHVYSEARRVHAFRDTVLSGLSEEDMLKKLGDLMNKSHDSCSVLYECSCPELEELVKICRDNGALGARLTGAGWGGCAVALVKESIVPQFILNLKDQFYQSRIEKGVINKNDLGLYIFASKPSSGAAIFKF</sequence>
<comment type="caution">
    <text evidence="4">The sequence shown here is derived from an EMBL/GenBank/DDBJ whole genome shotgun (WGS) entry which is preliminary data.</text>
</comment>
<proteinExistence type="predicted"/>
<dbReference type="PIRSF" id="PIRSF000530">
    <property type="entry name" value="Galactokinase"/>
    <property type="match status" value="1"/>
</dbReference>
<keyword evidence="4" id="KW-0808">Transferase</keyword>
<dbReference type="PANTHER" id="PTHR10457">
    <property type="entry name" value="MEVALONATE KINASE/GALACTOKINASE"/>
    <property type="match status" value="1"/>
</dbReference>
<dbReference type="FunFam" id="3.30.70.3170:FF:000001">
    <property type="entry name" value="galactokinase isoform X1"/>
    <property type="match status" value="1"/>
</dbReference>
<dbReference type="InterPro" id="IPR036554">
    <property type="entry name" value="GHMP_kinase_C_sf"/>
</dbReference>
<organism evidence="4 5">
    <name type="scientific">Vitis vinifera</name>
    <name type="common">Grape</name>
    <dbReference type="NCBI Taxonomy" id="29760"/>
    <lineage>
        <taxon>Eukaryota</taxon>
        <taxon>Viridiplantae</taxon>
        <taxon>Streptophyta</taxon>
        <taxon>Embryophyta</taxon>
        <taxon>Tracheophyta</taxon>
        <taxon>Spermatophyta</taxon>
        <taxon>Magnoliopsida</taxon>
        <taxon>eudicotyledons</taxon>
        <taxon>Gunneridae</taxon>
        <taxon>Pentapetalae</taxon>
        <taxon>rosids</taxon>
        <taxon>Vitales</taxon>
        <taxon>Vitaceae</taxon>
        <taxon>Viteae</taxon>
        <taxon>Vitis</taxon>
    </lineage>
</organism>
<dbReference type="SUPFAM" id="SSF55060">
    <property type="entry name" value="GHMP Kinase, C-terminal domain"/>
    <property type="match status" value="1"/>
</dbReference>
<dbReference type="GO" id="GO:0016301">
    <property type="term" value="F:kinase activity"/>
    <property type="evidence" value="ECO:0007669"/>
    <property type="project" value="UniProtKB-KW"/>
</dbReference>
<dbReference type="InterPro" id="IPR006206">
    <property type="entry name" value="Mevalonate/galactokinase"/>
</dbReference>
<evidence type="ECO:0000256" key="1">
    <source>
        <dbReference type="ARBA" id="ARBA00022741"/>
    </source>
</evidence>
<dbReference type="Proteomes" id="UP000288805">
    <property type="component" value="Unassembled WGS sequence"/>
</dbReference>
<evidence type="ECO:0000313" key="4">
    <source>
        <dbReference type="EMBL" id="RVW71619.1"/>
    </source>
</evidence>
<dbReference type="GO" id="GO:0016773">
    <property type="term" value="F:phosphotransferase activity, alcohol group as acceptor"/>
    <property type="evidence" value="ECO:0007669"/>
    <property type="project" value="InterPro"/>
</dbReference>
<keyword evidence="1" id="KW-0547">Nucleotide-binding</keyword>
<dbReference type="PANTHER" id="PTHR10457:SF7">
    <property type="entry name" value="GALACTOKINASE-RELATED"/>
    <property type="match status" value="1"/>
</dbReference>
<evidence type="ECO:0000256" key="2">
    <source>
        <dbReference type="ARBA" id="ARBA00022840"/>
    </source>
</evidence>
<gene>
    <name evidence="4" type="primary">GAL1_0</name>
    <name evidence="4" type="ORF">CK203_052643</name>
</gene>
<dbReference type="GO" id="GO:0005737">
    <property type="term" value="C:cytoplasm"/>
    <property type="evidence" value="ECO:0007669"/>
    <property type="project" value="InterPro"/>
</dbReference>
<protein>
    <submittedName>
        <fullName evidence="4">Galactokinase</fullName>
    </submittedName>
</protein>
<dbReference type="Gene3D" id="3.30.70.3170">
    <property type="match status" value="1"/>
</dbReference>
<dbReference type="AlphaFoldDB" id="A0A438GHC8"/>
<keyword evidence="4" id="KW-0418">Kinase</keyword>
<accession>A0A438GHC8</accession>
<dbReference type="EMBL" id="QGNW01000434">
    <property type="protein sequence ID" value="RVW71619.1"/>
    <property type="molecule type" value="Genomic_DNA"/>
</dbReference>
<evidence type="ECO:0000313" key="5">
    <source>
        <dbReference type="Proteomes" id="UP000288805"/>
    </source>
</evidence>
<dbReference type="GO" id="GO:0005524">
    <property type="term" value="F:ATP binding"/>
    <property type="evidence" value="ECO:0007669"/>
    <property type="project" value="UniProtKB-KW"/>
</dbReference>
<dbReference type="InterPro" id="IPR013750">
    <property type="entry name" value="GHMP_kinase_C_dom"/>
</dbReference>
<reference evidence="4 5" key="1">
    <citation type="journal article" date="2018" name="PLoS Genet.">
        <title>Population sequencing reveals clonal diversity and ancestral inbreeding in the grapevine cultivar Chardonnay.</title>
        <authorList>
            <person name="Roach M.J."/>
            <person name="Johnson D.L."/>
            <person name="Bohlmann J."/>
            <person name="van Vuuren H.J."/>
            <person name="Jones S.J."/>
            <person name="Pretorius I.S."/>
            <person name="Schmidt S.A."/>
            <person name="Borneman A.R."/>
        </authorList>
    </citation>
    <scope>NUCLEOTIDE SEQUENCE [LARGE SCALE GENOMIC DNA]</scope>
    <source>
        <strain evidence="5">cv. Chardonnay</strain>
        <tissue evidence="4">Leaf</tissue>
    </source>
</reference>
<feature type="domain" description="GHMP kinase C-terminal" evidence="3">
    <location>
        <begin position="197"/>
        <end position="269"/>
    </location>
</feature>
<evidence type="ECO:0000259" key="3">
    <source>
        <dbReference type="Pfam" id="PF08544"/>
    </source>
</evidence>
<dbReference type="Gene3D" id="1.20.1440.340">
    <property type="match status" value="1"/>
</dbReference>
<keyword evidence="2" id="KW-0067">ATP-binding</keyword>
<dbReference type="Pfam" id="PF08544">
    <property type="entry name" value="GHMP_kinases_C"/>
    <property type="match status" value="1"/>
</dbReference>